<comment type="caution">
    <text evidence="5">The sequence shown here is derived from an EMBL/GenBank/DDBJ whole genome shotgun (WGS) entry which is preliminary data.</text>
</comment>
<dbReference type="Pfam" id="PF13041">
    <property type="entry name" value="PPR_2"/>
    <property type="match status" value="2"/>
</dbReference>
<proteinExistence type="inferred from homology"/>
<feature type="chain" id="PRO_5043764857" description="Pentatricopeptide repeat-containing protein" evidence="4">
    <location>
        <begin position="18"/>
        <end position="610"/>
    </location>
</feature>
<feature type="repeat" description="PPR" evidence="3">
    <location>
        <begin position="390"/>
        <end position="424"/>
    </location>
</feature>
<evidence type="ECO:0000256" key="3">
    <source>
        <dbReference type="PROSITE-ProRule" id="PRU00708"/>
    </source>
</evidence>
<dbReference type="Gene3D" id="1.25.40.10">
    <property type="entry name" value="Tetratricopeptide repeat domain"/>
    <property type="match status" value="4"/>
</dbReference>
<dbReference type="PANTHER" id="PTHR47926:SF467">
    <property type="entry name" value="REPEAT-CONTAINING PROTEIN, PUTATIVE-RELATED"/>
    <property type="match status" value="1"/>
</dbReference>
<accession>A0AAV7FKZ9</accession>
<dbReference type="InterPro" id="IPR011990">
    <property type="entry name" value="TPR-like_helical_dom_sf"/>
</dbReference>
<dbReference type="Pfam" id="PF01535">
    <property type="entry name" value="PPR"/>
    <property type="match status" value="6"/>
</dbReference>
<evidence type="ECO:0000313" key="5">
    <source>
        <dbReference type="EMBL" id="KAH0450314.1"/>
    </source>
</evidence>
<keyword evidence="6" id="KW-1185">Reference proteome</keyword>
<dbReference type="GO" id="GO:0009451">
    <property type="term" value="P:RNA modification"/>
    <property type="evidence" value="ECO:0007669"/>
    <property type="project" value="InterPro"/>
</dbReference>
<sequence>MTLLLRCCCRCLSSSSAATLANTALTAAASSSSLSVASLLRSCRTLRSLEQIHPHIIRKGLEQHQVLVCRFLVLCASHFALRYASEVFFRVSSPNVILWNALLNASSNLSSLSDALSLFNLMRHSQHPDGFSFPCLLKSCSFHAALFLGASLHAAIVHLGLEDDLFIRTSLINFYGKCRQVDASWKLFDTMLYRNEVSWTAMINGYVISGNVVAARLLFEQMPERNIVTWNVLIDGYVKAGDLINARKVFDEMPKRNEISFTSIIDGYAKAGDMVSARFMFEQLNNKDVFSWSVMISGYAQNCQPNEAFKLFVEMYNRKIEPDQVVMVGLMSACAQLGRMSIAKWVDLYVQQISLDASQPHVLAALIDMNAKCGNMERAAILFDSMQIRDLVSYCSLMQGYSIHGFGAKAAELFDQMLKEGIIPDDIAFTVILTACGQAGLIEEGSGYFKLMKDVYNIDPSPDHYACMADLLGRAGLLKEAYEFVKSMPMEPHAGVWGALLLACRMHCNTELAEIALLRLSEVEPQNAGNFVSMSNIYATDNRWADVSQVRLRKHAMSIFQSRWHGLTTANIIMRIDCATNILIILKWKKWLGTVNSFLFLYSHLFPRQF</sequence>
<evidence type="ECO:0000313" key="6">
    <source>
        <dbReference type="Proteomes" id="UP000775213"/>
    </source>
</evidence>
<evidence type="ECO:0000256" key="4">
    <source>
        <dbReference type="SAM" id="SignalP"/>
    </source>
</evidence>
<dbReference type="GO" id="GO:0048731">
    <property type="term" value="P:system development"/>
    <property type="evidence" value="ECO:0007669"/>
    <property type="project" value="UniProtKB-ARBA"/>
</dbReference>
<dbReference type="InterPro" id="IPR046848">
    <property type="entry name" value="E_motif"/>
</dbReference>
<feature type="signal peptide" evidence="4">
    <location>
        <begin position="1"/>
        <end position="17"/>
    </location>
</feature>
<evidence type="ECO:0008006" key="7">
    <source>
        <dbReference type="Google" id="ProtNLM"/>
    </source>
</evidence>
<keyword evidence="1" id="KW-0677">Repeat</keyword>
<evidence type="ECO:0000256" key="2">
    <source>
        <dbReference type="ARBA" id="ARBA00061659"/>
    </source>
</evidence>
<comment type="similarity">
    <text evidence="2">Belongs to the PPR family. PCMP-E subfamily.</text>
</comment>
<dbReference type="PROSITE" id="PS51375">
    <property type="entry name" value="PPR"/>
    <property type="match status" value="4"/>
</dbReference>
<feature type="repeat" description="PPR" evidence="3">
    <location>
        <begin position="288"/>
        <end position="322"/>
    </location>
</feature>
<dbReference type="FunFam" id="1.25.40.10:FF:001156">
    <property type="entry name" value="Pentatricopeptide repeat-containing protein At5g61800"/>
    <property type="match status" value="1"/>
</dbReference>
<protein>
    <recommendedName>
        <fullName evidence="7">Pentatricopeptide repeat-containing protein</fullName>
    </recommendedName>
</protein>
<name>A0AAV7FKZ9_DENCH</name>
<dbReference type="InterPro" id="IPR002885">
    <property type="entry name" value="PPR_rpt"/>
</dbReference>
<feature type="repeat" description="PPR" evidence="3">
    <location>
        <begin position="226"/>
        <end position="260"/>
    </location>
</feature>
<dbReference type="FunFam" id="1.25.40.10:FF:000125">
    <property type="entry name" value="Pentatricopeptide repeat-containing protein"/>
    <property type="match status" value="1"/>
</dbReference>
<dbReference type="InterPro" id="IPR046960">
    <property type="entry name" value="PPR_At4g14850-like_plant"/>
</dbReference>
<gene>
    <name evidence="5" type="ORF">IEQ34_021006</name>
</gene>
<dbReference type="NCBIfam" id="TIGR00756">
    <property type="entry name" value="PPR"/>
    <property type="match status" value="4"/>
</dbReference>
<dbReference type="EMBL" id="JAGFBR010000018">
    <property type="protein sequence ID" value="KAH0450314.1"/>
    <property type="molecule type" value="Genomic_DNA"/>
</dbReference>
<dbReference type="GO" id="GO:0003723">
    <property type="term" value="F:RNA binding"/>
    <property type="evidence" value="ECO:0007669"/>
    <property type="project" value="InterPro"/>
</dbReference>
<evidence type="ECO:0000256" key="1">
    <source>
        <dbReference type="ARBA" id="ARBA00022737"/>
    </source>
</evidence>
<dbReference type="Proteomes" id="UP000775213">
    <property type="component" value="Unassembled WGS sequence"/>
</dbReference>
<dbReference type="Pfam" id="PF20431">
    <property type="entry name" value="E_motif"/>
    <property type="match status" value="1"/>
</dbReference>
<keyword evidence="4" id="KW-0732">Signal</keyword>
<reference evidence="5 6" key="1">
    <citation type="journal article" date="2021" name="Hortic Res">
        <title>Chromosome-scale assembly of the Dendrobium chrysotoxum genome enhances the understanding of orchid evolution.</title>
        <authorList>
            <person name="Zhang Y."/>
            <person name="Zhang G.Q."/>
            <person name="Zhang D."/>
            <person name="Liu X.D."/>
            <person name="Xu X.Y."/>
            <person name="Sun W.H."/>
            <person name="Yu X."/>
            <person name="Zhu X."/>
            <person name="Wang Z.W."/>
            <person name="Zhao X."/>
            <person name="Zhong W.Y."/>
            <person name="Chen H."/>
            <person name="Yin W.L."/>
            <person name="Huang T."/>
            <person name="Niu S.C."/>
            <person name="Liu Z.J."/>
        </authorList>
    </citation>
    <scope>NUCLEOTIDE SEQUENCE [LARGE SCALE GENOMIC DNA]</scope>
    <source>
        <strain evidence="5">Lindl</strain>
    </source>
</reference>
<organism evidence="5 6">
    <name type="scientific">Dendrobium chrysotoxum</name>
    <name type="common">Orchid</name>
    <dbReference type="NCBI Taxonomy" id="161865"/>
    <lineage>
        <taxon>Eukaryota</taxon>
        <taxon>Viridiplantae</taxon>
        <taxon>Streptophyta</taxon>
        <taxon>Embryophyta</taxon>
        <taxon>Tracheophyta</taxon>
        <taxon>Spermatophyta</taxon>
        <taxon>Magnoliopsida</taxon>
        <taxon>Liliopsida</taxon>
        <taxon>Asparagales</taxon>
        <taxon>Orchidaceae</taxon>
        <taxon>Epidendroideae</taxon>
        <taxon>Malaxideae</taxon>
        <taxon>Dendrobiinae</taxon>
        <taxon>Dendrobium</taxon>
    </lineage>
</organism>
<feature type="repeat" description="PPR" evidence="3">
    <location>
        <begin position="195"/>
        <end position="225"/>
    </location>
</feature>
<dbReference type="AlphaFoldDB" id="A0AAV7FKZ9"/>
<dbReference type="PANTHER" id="PTHR47926">
    <property type="entry name" value="PENTATRICOPEPTIDE REPEAT-CONTAINING PROTEIN"/>
    <property type="match status" value="1"/>
</dbReference>
<dbReference type="FunFam" id="1.25.40.10:FF:000334">
    <property type="entry name" value="Pentatricopeptide repeat-containing protein"/>
    <property type="match status" value="1"/>
</dbReference>